<dbReference type="Pfam" id="PF04773">
    <property type="entry name" value="FecR"/>
    <property type="match status" value="1"/>
</dbReference>
<dbReference type="InterPro" id="IPR036116">
    <property type="entry name" value="FN3_sf"/>
</dbReference>
<dbReference type="InterPro" id="IPR003961">
    <property type="entry name" value="FN3_dom"/>
</dbReference>
<dbReference type="AlphaFoldDB" id="A0AB35BYQ7"/>
<feature type="domain" description="LysM" evidence="2">
    <location>
        <begin position="37"/>
        <end position="84"/>
    </location>
</feature>
<name>A0AB35BYQ7_9GAMM</name>
<feature type="signal peptide" evidence="1">
    <location>
        <begin position="1"/>
        <end position="24"/>
    </location>
</feature>
<dbReference type="EMBL" id="JAGIBU010000001">
    <property type="protein sequence ID" value="MBS7824181.1"/>
    <property type="molecule type" value="Genomic_DNA"/>
</dbReference>
<dbReference type="Gene3D" id="2.60.40.10">
    <property type="entry name" value="Immunoglobulins"/>
    <property type="match status" value="1"/>
</dbReference>
<dbReference type="PANTHER" id="PTHR38731">
    <property type="entry name" value="LIPL45-RELATED LIPOPROTEIN-RELATED"/>
    <property type="match status" value="1"/>
</dbReference>
<dbReference type="Gene3D" id="2.60.120.1440">
    <property type="match status" value="1"/>
</dbReference>
<dbReference type="RefSeq" id="WP_213403472.1">
    <property type="nucleotide sequence ID" value="NZ_JAGIBT010000004.1"/>
</dbReference>
<comment type="caution">
    <text evidence="3">The sequence shown here is derived from an EMBL/GenBank/DDBJ whole genome shotgun (WGS) entry which is preliminary data.</text>
</comment>
<dbReference type="SUPFAM" id="SSF49265">
    <property type="entry name" value="Fibronectin type III"/>
    <property type="match status" value="1"/>
</dbReference>
<reference evidence="3" key="1">
    <citation type="submission" date="2021-03" db="EMBL/GenBank/DDBJ databases">
        <title>Identification and antibiotic profiling of Wohlfahrtiimonas chitiniclastica, an underestimated human pathogen.</title>
        <authorList>
            <person name="Kopf A."/>
            <person name="Bunk B."/>
            <person name="Coldewey S."/>
            <person name="Gunzer F."/>
            <person name="Riedel T."/>
            <person name="Schroettner P."/>
        </authorList>
    </citation>
    <scope>NUCLEOTIDE SEQUENCE</scope>
    <source>
        <strain evidence="3">DSM 100917</strain>
    </source>
</reference>
<dbReference type="SMART" id="SM00257">
    <property type="entry name" value="LysM"/>
    <property type="match status" value="1"/>
</dbReference>
<dbReference type="InterPro" id="IPR013783">
    <property type="entry name" value="Ig-like_fold"/>
</dbReference>
<evidence type="ECO:0000259" key="2">
    <source>
        <dbReference type="PROSITE" id="PS51782"/>
    </source>
</evidence>
<dbReference type="Proteomes" id="UP000680020">
    <property type="component" value="Unassembled WGS sequence"/>
</dbReference>
<dbReference type="PROSITE" id="PS51782">
    <property type="entry name" value="LYSM"/>
    <property type="match status" value="1"/>
</dbReference>
<dbReference type="InterPro" id="IPR036779">
    <property type="entry name" value="LysM_dom_sf"/>
</dbReference>
<evidence type="ECO:0000256" key="1">
    <source>
        <dbReference type="SAM" id="SignalP"/>
    </source>
</evidence>
<dbReference type="InterPro" id="IPR006860">
    <property type="entry name" value="FecR"/>
</dbReference>
<dbReference type="Pfam" id="PF01476">
    <property type="entry name" value="LysM"/>
    <property type="match status" value="1"/>
</dbReference>
<dbReference type="SUPFAM" id="SSF54106">
    <property type="entry name" value="LysM domain"/>
    <property type="match status" value="1"/>
</dbReference>
<keyword evidence="1" id="KW-0732">Signal</keyword>
<organism evidence="3 4">
    <name type="scientific">Wohlfahrtiimonas chitiniclastica</name>
    <dbReference type="NCBI Taxonomy" id="400946"/>
    <lineage>
        <taxon>Bacteria</taxon>
        <taxon>Pseudomonadati</taxon>
        <taxon>Pseudomonadota</taxon>
        <taxon>Gammaproteobacteria</taxon>
        <taxon>Cardiobacteriales</taxon>
        <taxon>Ignatzschineriaceae</taxon>
        <taxon>Wohlfahrtiimonas</taxon>
    </lineage>
</organism>
<evidence type="ECO:0000313" key="3">
    <source>
        <dbReference type="EMBL" id="MBS7824181.1"/>
    </source>
</evidence>
<accession>A0AB35BYQ7</accession>
<proteinExistence type="predicted"/>
<dbReference type="CDD" id="cd00063">
    <property type="entry name" value="FN3"/>
    <property type="match status" value="1"/>
</dbReference>
<sequence length="553" mass="60958">MKMIKSMWASAFLLMALLCSLAAANVDKDDAATEDIFLYKAIPGDSLWNIAQRHLHSIKLWTELKKINHLTNDDYIEPGTLIKVPRAWLKTNQSTATLVNAIGSVTIINDNEQTLQYGQDFTDKDSLILTTGDKIITGDDGLATILFKDGSRLLLQSNSELVLKDLIALGDGSLSDIKLELEKGRLENRVYSSPISNTNYEVKTASAMTSVRGTVFRMGLEKDDNSVTEVVTGKVMAKSAEEAAQGAELTAGEAIIITKEGDAKKVAMLPPPEFKSFPQLIEAVPIRIDVPKADNVMGYATKVVPVGEDEQDAVSSLRSQGDVLLGGDLPDGRYRMIVSAIDDNGVTGQPASYEFILNARPFAPNLTTPDNHAKALLKDLTFAWQKVNDEAKTYYLQVARDADFREVIIDADNLSVPEYQPKDLLSGVYYWRVASIADNGKRGPFSGVMDTRVLLEDPNLDRAHVKTANVMLEWAPLEQGTQYLIQVSNDPSFKQVLLEHSLPETELFIEDLVPGTYYFRIQSTAFDGYVSEWGLPQSFEVLNIPSISAKLTP</sequence>
<protein>
    <submittedName>
        <fullName evidence="3">FecR domain-containing protein</fullName>
    </submittedName>
</protein>
<dbReference type="InterPro" id="IPR016930">
    <property type="entry name" value="UCP029644"/>
</dbReference>
<feature type="chain" id="PRO_5044263864" evidence="1">
    <location>
        <begin position="25"/>
        <end position="553"/>
    </location>
</feature>
<dbReference type="InterPro" id="IPR018392">
    <property type="entry name" value="LysM"/>
</dbReference>
<dbReference type="Gene3D" id="3.10.350.10">
    <property type="entry name" value="LysM domain"/>
    <property type="match status" value="1"/>
</dbReference>
<dbReference type="PIRSF" id="PIRSF029644">
    <property type="entry name" value="UCP029644"/>
    <property type="match status" value="1"/>
</dbReference>
<evidence type="ECO:0000313" key="4">
    <source>
        <dbReference type="Proteomes" id="UP000680020"/>
    </source>
</evidence>
<dbReference type="CDD" id="cd00118">
    <property type="entry name" value="LysM"/>
    <property type="match status" value="1"/>
</dbReference>
<gene>
    <name evidence="3" type="ORF">J7561_03040</name>
</gene>